<sequence length="183" mass="21218">MKFMCECGHPIYDSTDYLPYKAHLISDQDWFDFLDEIDHAIEKSGPTAKDKEKALMNIRSLSTNLSKMVYQCSECGNMFFDNNSPRLEVFRAASDSPNKTLLQSAHGDQWKGFLYGDWVDDNPIWRVKGYITASSLHEGKQCDDRVTLEKEYYLLFNELRDKSVLRSSILRKNGTIIHTWSLD</sequence>
<evidence type="ECO:0000313" key="2">
    <source>
        <dbReference type="Proteomes" id="UP000289856"/>
    </source>
</evidence>
<dbReference type="AlphaFoldDB" id="A0A3T1D7H2"/>
<accession>A0A3T1D7H2</accession>
<protein>
    <submittedName>
        <fullName evidence="1">Uncharacterized protein</fullName>
    </submittedName>
</protein>
<dbReference type="EMBL" id="AP019400">
    <property type="protein sequence ID" value="BBI34018.1"/>
    <property type="molecule type" value="Genomic_DNA"/>
</dbReference>
<evidence type="ECO:0000313" key="1">
    <source>
        <dbReference type="EMBL" id="BBI34018.1"/>
    </source>
</evidence>
<keyword evidence="2" id="KW-1185">Reference proteome</keyword>
<proteinExistence type="predicted"/>
<dbReference type="KEGG" id="cohn:KCTCHS21_34170"/>
<gene>
    <name evidence="1" type="ORF">KCTCHS21_34170</name>
</gene>
<name>A0A3T1D7H2_9BACL</name>
<organism evidence="1 2">
    <name type="scientific">Cohnella abietis</name>
    <dbReference type="NCBI Taxonomy" id="2507935"/>
    <lineage>
        <taxon>Bacteria</taxon>
        <taxon>Bacillati</taxon>
        <taxon>Bacillota</taxon>
        <taxon>Bacilli</taxon>
        <taxon>Bacillales</taxon>
        <taxon>Paenibacillaceae</taxon>
        <taxon>Cohnella</taxon>
    </lineage>
</organism>
<reference evidence="1 2" key="1">
    <citation type="submission" date="2019-01" db="EMBL/GenBank/DDBJ databases">
        <title>Complete genome sequence of Cohnella hallensis HS21 isolated from Korean fir (Abies koreana) rhizospheric soil.</title>
        <authorList>
            <person name="Jiang L."/>
            <person name="Kang S.W."/>
            <person name="Kim S."/>
            <person name="Jung J."/>
            <person name="Kim C.Y."/>
            <person name="Kim D.H."/>
            <person name="Kim S.W."/>
            <person name="Lee J."/>
        </authorList>
    </citation>
    <scope>NUCLEOTIDE SEQUENCE [LARGE SCALE GENOMIC DNA]</scope>
    <source>
        <strain evidence="1 2">HS21</strain>
    </source>
</reference>
<dbReference type="Proteomes" id="UP000289856">
    <property type="component" value="Chromosome"/>
</dbReference>
<dbReference type="RefSeq" id="WP_232057861.1">
    <property type="nucleotide sequence ID" value="NZ_AP019400.1"/>
</dbReference>